<proteinExistence type="inferred from homology"/>
<dbReference type="PANTHER" id="PTHR43229:SF2">
    <property type="entry name" value="NODULATION PROTEIN J"/>
    <property type="match status" value="1"/>
</dbReference>
<dbReference type="AlphaFoldDB" id="A0A2P4UDX0"/>
<evidence type="ECO:0000313" key="8">
    <source>
        <dbReference type="EMBL" id="POM23253.1"/>
    </source>
</evidence>
<dbReference type="InterPro" id="IPR051784">
    <property type="entry name" value="Nod_factor_ABC_transporter"/>
</dbReference>
<dbReference type="InterPro" id="IPR013525">
    <property type="entry name" value="ABC2_TM"/>
</dbReference>
<dbReference type="InterPro" id="IPR000412">
    <property type="entry name" value="ABC_2_transport"/>
</dbReference>
<comment type="caution">
    <text evidence="8">The sequence shown here is derived from an EMBL/GenBank/DDBJ whole genome shotgun (WGS) entry which is preliminary data.</text>
</comment>
<protein>
    <recommendedName>
        <fullName evidence="6">Transport permease protein</fullName>
    </recommendedName>
</protein>
<comment type="subcellular location">
    <subcellularLocation>
        <location evidence="6">Cell membrane</location>
        <topology evidence="6">Multi-pass membrane protein</topology>
    </subcellularLocation>
    <subcellularLocation>
        <location evidence="1">Membrane</location>
        <topology evidence="1">Multi-pass membrane protein</topology>
    </subcellularLocation>
</comment>
<dbReference type="GO" id="GO:0046677">
    <property type="term" value="P:response to antibiotic"/>
    <property type="evidence" value="ECO:0007669"/>
    <property type="project" value="UniProtKB-KW"/>
</dbReference>
<feature type="transmembrane region" description="Helical" evidence="6">
    <location>
        <begin position="203"/>
        <end position="221"/>
    </location>
</feature>
<feature type="transmembrane region" description="Helical" evidence="6">
    <location>
        <begin position="135"/>
        <end position="158"/>
    </location>
</feature>
<keyword evidence="6" id="KW-1003">Cell membrane</keyword>
<dbReference type="PIRSF" id="PIRSF006648">
    <property type="entry name" value="DrrB"/>
    <property type="match status" value="1"/>
</dbReference>
<dbReference type="Proteomes" id="UP000242367">
    <property type="component" value="Unassembled WGS sequence"/>
</dbReference>
<dbReference type="EMBL" id="MTBP01000003">
    <property type="protein sequence ID" value="POM23253.1"/>
    <property type="molecule type" value="Genomic_DNA"/>
</dbReference>
<sequence length="287" mass="30898">MTSTLPTDLPADSEPAVRVTIGRTFVAMLSREVRVLRKNFVATFVRVLLQPLLFVFVFAYVLPKVGGGAMSGGAGGGGGTTFSTVLVPGLVGSSIFMQGIMAIVFPLMMELNWQRSITDRALAPLPIPLLAIEKIAAGGLQALIAGLLVFPCVLFVHAGGQGPDVHVSNWPLLIFVCVFGSLLSASAGLLLGTVIDPQRAQMLFGIILMPLSMLGCVYYPWAALEHVRWLQIVSLANPMVFLNEGLRAALTPNVEHMHFWVYGTVILVGTVLLTWLAARKFTQRVLT</sequence>
<evidence type="ECO:0000256" key="5">
    <source>
        <dbReference type="ARBA" id="ARBA00023251"/>
    </source>
</evidence>
<evidence type="ECO:0000256" key="6">
    <source>
        <dbReference type="RuleBase" id="RU361157"/>
    </source>
</evidence>
<feature type="transmembrane region" description="Helical" evidence="6">
    <location>
        <begin position="82"/>
        <end position="105"/>
    </location>
</feature>
<dbReference type="RefSeq" id="WP_103564906.1">
    <property type="nucleotide sequence ID" value="NZ_MTBP01000003.1"/>
</dbReference>
<feature type="transmembrane region" description="Helical" evidence="6">
    <location>
        <begin position="40"/>
        <end position="62"/>
    </location>
</feature>
<keyword evidence="2 6" id="KW-0812">Transmembrane</keyword>
<gene>
    <name evidence="8" type="ORF">BTM25_44060</name>
</gene>
<dbReference type="Pfam" id="PF01061">
    <property type="entry name" value="ABC2_membrane"/>
    <property type="match status" value="1"/>
</dbReference>
<evidence type="ECO:0000256" key="3">
    <source>
        <dbReference type="ARBA" id="ARBA00022989"/>
    </source>
</evidence>
<feature type="domain" description="ABC transmembrane type-2" evidence="7">
    <location>
        <begin position="42"/>
        <end position="284"/>
    </location>
</feature>
<dbReference type="PANTHER" id="PTHR43229">
    <property type="entry name" value="NODULATION PROTEIN J"/>
    <property type="match status" value="1"/>
</dbReference>
<keyword evidence="5" id="KW-0046">Antibiotic resistance</keyword>
<name>A0A2P4UDX0_9ACTN</name>
<dbReference type="PROSITE" id="PS51012">
    <property type="entry name" value="ABC_TM2"/>
    <property type="match status" value="1"/>
</dbReference>
<evidence type="ECO:0000313" key="9">
    <source>
        <dbReference type="Proteomes" id="UP000242367"/>
    </source>
</evidence>
<reference evidence="8 9" key="1">
    <citation type="journal article" date="2017" name="Chemistry">
        <title>Isolation, Biosynthesis and Chemical Modifications of Rubterolones A-F: Rare Tropolone Alkaloids from Actinomadura sp. 5-2.</title>
        <authorList>
            <person name="Guo H."/>
            <person name="Benndorf R."/>
            <person name="Leichnitz D."/>
            <person name="Klassen J.L."/>
            <person name="Vollmers J."/>
            <person name="Gorls H."/>
            <person name="Steinacker M."/>
            <person name="Weigel C."/>
            <person name="Dahse H.M."/>
            <person name="Kaster A.K."/>
            <person name="de Beer Z.W."/>
            <person name="Poulsen M."/>
            <person name="Beemelmanns C."/>
        </authorList>
    </citation>
    <scope>NUCLEOTIDE SEQUENCE [LARGE SCALE GENOMIC DNA]</scope>
    <source>
        <strain evidence="8 9">5-2</strain>
    </source>
</reference>
<feature type="transmembrane region" description="Helical" evidence="6">
    <location>
        <begin position="259"/>
        <end position="278"/>
    </location>
</feature>
<keyword evidence="9" id="KW-1185">Reference proteome</keyword>
<evidence type="ECO:0000256" key="1">
    <source>
        <dbReference type="ARBA" id="ARBA00004141"/>
    </source>
</evidence>
<evidence type="ECO:0000256" key="2">
    <source>
        <dbReference type="ARBA" id="ARBA00022692"/>
    </source>
</evidence>
<keyword evidence="3 6" id="KW-1133">Transmembrane helix</keyword>
<dbReference type="GO" id="GO:0140359">
    <property type="term" value="F:ABC-type transporter activity"/>
    <property type="evidence" value="ECO:0007669"/>
    <property type="project" value="InterPro"/>
</dbReference>
<evidence type="ECO:0000256" key="4">
    <source>
        <dbReference type="ARBA" id="ARBA00023136"/>
    </source>
</evidence>
<comment type="similarity">
    <text evidence="6">Belongs to the ABC-2 integral membrane protein family.</text>
</comment>
<organism evidence="8 9">
    <name type="scientific">Actinomadura rubteroloni</name>
    <dbReference type="NCBI Taxonomy" id="1926885"/>
    <lineage>
        <taxon>Bacteria</taxon>
        <taxon>Bacillati</taxon>
        <taxon>Actinomycetota</taxon>
        <taxon>Actinomycetes</taxon>
        <taxon>Streptosporangiales</taxon>
        <taxon>Thermomonosporaceae</taxon>
        <taxon>Actinomadura</taxon>
    </lineage>
</organism>
<accession>A0A2P4UDX0</accession>
<keyword evidence="6" id="KW-0813">Transport</keyword>
<dbReference type="InterPro" id="IPR047817">
    <property type="entry name" value="ABC2_TM_bact-type"/>
</dbReference>
<evidence type="ECO:0000259" key="7">
    <source>
        <dbReference type="PROSITE" id="PS51012"/>
    </source>
</evidence>
<keyword evidence="4 6" id="KW-0472">Membrane</keyword>
<feature type="transmembrane region" description="Helical" evidence="6">
    <location>
        <begin position="170"/>
        <end position="191"/>
    </location>
</feature>
<dbReference type="GO" id="GO:0043190">
    <property type="term" value="C:ATP-binding cassette (ABC) transporter complex"/>
    <property type="evidence" value="ECO:0007669"/>
    <property type="project" value="InterPro"/>
</dbReference>